<dbReference type="AlphaFoldDB" id="A0A3T0VFI7"/>
<proteinExistence type="predicted"/>
<name>A0A3T0VFI7_RAOOR</name>
<sequence length="77" mass="9450">MKIFSVTTLPQNENEKFCQYIASRFRLSVLPFPFLSDERINAQRNIQKEIDEWMSFKKMSERQILEFYKRLSWILKI</sequence>
<dbReference type="EMBL" id="MK097469">
    <property type="protein sequence ID" value="AZZ88823.1"/>
    <property type="molecule type" value="Genomic_DNA"/>
</dbReference>
<organism evidence="1">
    <name type="scientific">Raoultella ornithinolytica</name>
    <name type="common">Klebsiella ornithinolytica</name>
    <dbReference type="NCBI Taxonomy" id="54291"/>
    <lineage>
        <taxon>Bacteria</taxon>
        <taxon>Pseudomonadati</taxon>
        <taxon>Pseudomonadota</taxon>
        <taxon>Gammaproteobacteria</taxon>
        <taxon>Enterobacterales</taxon>
        <taxon>Enterobacteriaceae</taxon>
        <taxon>Klebsiella/Raoultella group</taxon>
        <taxon>Raoultella</taxon>
    </lineage>
</organism>
<accession>A0A3T0VFI7</accession>
<protein>
    <submittedName>
        <fullName evidence="1">Uncharacterized protein</fullName>
    </submittedName>
</protein>
<reference evidence="1" key="1">
    <citation type="submission" date="2018-10" db="EMBL/GenBank/DDBJ databases">
        <title>Emergence of colistin resistance gene mcr-8 and its variant in Raoultella ornithinolytica.</title>
        <authorList>
            <person name="Wang X."/>
            <person name="Shen Z."/>
        </authorList>
    </citation>
    <scope>NUCLEOTIDE SEQUENCE</scope>
    <source>
        <strain evidence="1">QDRO2</strain>
    </source>
</reference>
<evidence type="ECO:0000313" key="1">
    <source>
        <dbReference type="EMBL" id="AZZ88823.1"/>
    </source>
</evidence>